<protein>
    <submittedName>
        <fullName evidence="1">HAD-IIB family hydrolase</fullName>
    </submittedName>
</protein>
<dbReference type="SFLD" id="SFLDG01140">
    <property type="entry name" value="C2.B:_Phosphomannomutase_and_P"/>
    <property type="match status" value="1"/>
</dbReference>
<dbReference type="PANTHER" id="PTHR10000:SF8">
    <property type="entry name" value="HAD SUPERFAMILY HYDROLASE-LIKE, TYPE 3"/>
    <property type="match status" value="1"/>
</dbReference>
<dbReference type="PANTHER" id="PTHR10000">
    <property type="entry name" value="PHOSPHOSERINE PHOSPHATASE"/>
    <property type="match status" value="1"/>
</dbReference>
<dbReference type="GO" id="GO:0000287">
    <property type="term" value="F:magnesium ion binding"/>
    <property type="evidence" value="ECO:0007669"/>
    <property type="project" value="TreeGrafter"/>
</dbReference>
<keyword evidence="1" id="KW-0378">Hydrolase</keyword>
<evidence type="ECO:0000313" key="2">
    <source>
        <dbReference type="EMBL" id="MSC33214.1"/>
    </source>
</evidence>
<dbReference type="InterPro" id="IPR036412">
    <property type="entry name" value="HAD-like_sf"/>
</dbReference>
<dbReference type="EMBL" id="WKPI01000013">
    <property type="protein sequence ID" value="MSC33214.1"/>
    <property type="molecule type" value="Genomic_DNA"/>
</dbReference>
<dbReference type="InterPro" id="IPR006379">
    <property type="entry name" value="HAD-SF_hydro_IIB"/>
</dbReference>
<dbReference type="SUPFAM" id="SSF56784">
    <property type="entry name" value="HAD-like"/>
    <property type="match status" value="1"/>
</dbReference>
<dbReference type="Gene3D" id="3.30.1240.10">
    <property type="match status" value="1"/>
</dbReference>
<keyword evidence="4" id="KW-1185">Reference proteome</keyword>
<dbReference type="InterPro" id="IPR023214">
    <property type="entry name" value="HAD_sf"/>
</dbReference>
<dbReference type="NCBIfam" id="TIGR01484">
    <property type="entry name" value="HAD-SF-IIB"/>
    <property type="match status" value="1"/>
</dbReference>
<sequence length="285" mass="31615">MAERRCAVDLSRESVQPQPVAMVCLDLDGTLFNRSKQIGQLSRRQIQRCLDQGIEVAVVSGRAFQFAYKTAQLIDPRVAVIGFVGAYRHFRGQSEGEAIPQGALMMMLKRLKAENCCTFMKQLNTIWCSHADQLTTDYVAYTADLPAEHRLSYYPNQDLEAVAAQTQKPVYKLLIRAQGKTEQIADQLRNVEGVRLFVYPYGDIEVISAKADKGRAIRQAAKQLGMDPARILGIGDSINDLPMFEGCGLRVAMANAADQVKAQADYITLSNEEDGVGEALRRLVL</sequence>
<evidence type="ECO:0000313" key="3">
    <source>
        <dbReference type="Proteomes" id="UP000433575"/>
    </source>
</evidence>
<dbReference type="Proteomes" id="UP000433575">
    <property type="component" value="Unassembled WGS sequence"/>
</dbReference>
<dbReference type="Proteomes" id="UP000480929">
    <property type="component" value="Unassembled WGS sequence"/>
</dbReference>
<evidence type="ECO:0000313" key="1">
    <source>
        <dbReference type="EMBL" id="MSA89536.1"/>
    </source>
</evidence>
<dbReference type="GO" id="GO:0005829">
    <property type="term" value="C:cytosol"/>
    <property type="evidence" value="ECO:0007669"/>
    <property type="project" value="TreeGrafter"/>
</dbReference>
<dbReference type="SFLD" id="SFLDS00003">
    <property type="entry name" value="Haloacid_Dehalogenase"/>
    <property type="match status" value="1"/>
</dbReference>
<organism evidence="1 3">
    <name type="scientific">Holdemania massiliensis</name>
    <dbReference type="NCBI Taxonomy" id="1468449"/>
    <lineage>
        <taxon>Bacteria</taxon>
        <taxon>Bacillati</taxon>
        <taxon>Bacillota</taxon>
        <taxon>Erysipelotrichia</taxon>
        <taxon>Erysipelotrichales</taxon>
        <taxon>Erysipelotrichaceae</taxon>
        <taxon>Holdemania</taxon>
    </lineage>
</organism>
<gene>
    <name evidence="2" type="ORF">GKD88_08775</name>
    <name evidence="1" type="ORF">GKE08_09370</name>
</gene>
<reference evidence="3 4" key="1">
    <citation type="journal article" date="2019" name="Nat. Med.">
        <title>A library of human gut bacterial isolates paired with longitudinal multiomics data enables mechanistic microbiome research.</title>
        <authorList>
            <person name="Poyet M."/>
            <person name="Groussin M."/>
            <person name="Gibbons S.M."/>
            <person name="Avila-Pacheco J."/>
            <person name="Jiang X."/>
            <person name="Kearney S.M."/>
            <person name="Perrotta A.R."/>
            <person name="Berdy B."/>
            <person name="Zhao S."/>
            <person name="Lieberman T.D."/>
            <person name="Swanson P.K."/>
            <person name="Smith M."/>
            <person name="Roesemann S."/>
            <person name="Alexander J.E."/>
            <person name="Rich S.A."/>
            <person name="Livny J."/>
            <person name="Vlamakis H."/>
            <person name="Clish C."/>
            <person name="Bullock K."/>
            <person name="Deik A."/>
            <person name="Scott J."/>
            <person name="Pierce K.A."/>
            <person name="Xavier R.J."/>
            <person name="Alm E.J."/>
        </authorList>
    </citation>
    <scope>NUCLEOTIDE SEQUENCE [LARGE SCALE GENOMIC DNA]</scope>
    <source>
        <strain evidence="1 3">BIOML-A4</strain>
        <strain evidence="2 4">BIOML-A5</strain>
    </source>
</reference>
<accession>A0A6N7S895</accession>
<dbReference type="OrthoDB" id="9781413at2"/>
<dbReference type="Gene3D" id="3.40.50.1000">
    <property type="entry name" value="HAD superfamily/HAD-like"/>
    <property type="match status" value="1"/>
</dbReference>
<dbReference type="EMBL" id="WKPJ01000012">
    <property type="protein sequence ID" value="MSA89536.1"/>
    <property type="molecule type" value="Genomic_DNA"/>
</dbReference>
<dbReference type="GO" id="GO:0016791">
    <property type="term" value="F:phosphatase activity"/>
    <property type="evidence" value="ECO:0007669"/>
    <property type="project" value="TreeGrafter"/>
</dbReference>
<dbReference type="RefSeq" id="WP_154238795.1">
    <property type="nucleotide sequence ID" value="NZ_CALJPI010000138.1"/>
</dbReference>
<evidence type="ECO:0000313" key="4">
    <source>
        <dbReference type="Proteomes" id="UP000480929"/>
    </source>
</evidence>
<name>A0A6N7S895_9FIRM</name>
<dbReference type="Pfam" id="PF08282">
    <property type="entry name" value="Hydrolase_3"/>
    <property type="match status" value="1"/>
</dbReference>
<comment type="caution">
    <text evidence="1">The sequence shown here is derived from an EMBL/GenBank/DDBJ whole genome shotgun (WGS) entry which is preliminary data.</text>
</comment>
<proteinExistence type="predicted"/>
<dbReference type="AlphaFoldDB" id="A0A6N7S895"/>